<dbReference type="EMBL" id="CM017628">
    <property type="protein sequence ID" value="TYH67097.1"/>
    <property type="molecule type" value="Genomic_DNA"/>
</dbReference>
<feature type="region of interest" description="Disordered" evidence="1">
    <location>
        <begin position="1"/>
        <end position="20"/>
    </location>
</feature>
<evidence type="ECO:0000256" key="1">
    <source>
        <dbReference type="SAM" id="MobiDB-lite"/>
    </source>
</evidence>
<dbReference type="Proteomes" id="UP000322667">
    <property type="component" value="Chromosome D06"/>
</dbReference>
<proteinExistence type="predicted"/>
<reference evidence="2 3" key="1">
    <citation type="submission" date="2019-07" db="EMBL/GenBank/DDBJ databases">
        <title>WGS assembly of Gossypium tomentosum.</title>
        <authorList>
            <person name="Chen Z.J."/>
            <person name="Sreedasyam A."/>
            <person name="Ando A."/>
            <person name="Song Q."/>
            <person name="De L."/>
            <person name="Hulse-Kemp A."/>
            <person name="Ding M."/>
            <person name="Ye W."/>
            <person name="Kirkbride R."/>
            <person name="Jenkins J."/>
            <person name="Plott C."/>
            <person name="Lovell J."/>
            <person name="Lin Y.-M."/>
            <person name="Vaughn R."/>
            <person name="Liu B."/>
            <person name="Li W."/>
            <person name="Simpson S."/>
            <person name="Scheffler B."/>
            <person name="Saski C."/>
            <person name="Grover C."/>
            <person name="Hu G."/>
            <person name="Conover J."/>
            <person name="Carlson J."/>
            <person name="Shu S."/>
            <person name="Boston L."/>
            <person name="Williams M."/>
            <person name="Peterson D."/>
            <person name="Mcgee K."/>
            <person name="Jones D."/>
            <person name="Wendel J."/>
            <person name="Stelly D."/>
            <person name="Grimwood J."/>
            <person name="Schmutz J."/>
        </authorList>
    </citation>
    <scope>NUCLEOTIDE SEQUENCE [LARGE SCALE GENOMIC DNA]</scope>
    <source>
        <strain evidence="2">7179.01</strain>
    </source>
</reference>
<sequence length="327" mass="37220">MPPHTSRNGSAPKRAKGESSYTPLDYPSIIECFEDNDALKKFNTYFATLVVQISCPIDLNFLVNTLQFKNLDQLHGWGWLECLQLRGPCYDNLVRAFYSNAKLKHDSNTHLVQSIISSVMGQEITISVETLSIYLSITNEGDDHHTYSYDTSLTRPNYYVGNDMDIHDRILHLMFTWIVASISKHPSFRHNDNWMGHYFRTNHPLNLASIIFLNLLEVVRLLMSSNKTLRYGTFLSYIFRTQRINVIVDPVRTINSFIDILIAHSCNCKLDGKGNWVRKLDQQSLATQALTIPPVAPQSSDALRSPPSPHTVYLIKAINGMSLQVDV</sequence>
<protein>
    <submittedName>
        <fullName evidence="2">Uncharacterized protein</fullName>
    </submittedName>
</protein>
<evidence type="ECO:0000313" key="2">
    <source>
        <dbReference type="EMBL" id="TYH67097.1"/>
    </source>
</evidence>
<evidence type="ECO:0000313" key="3">
    <source>
        <dbReference type="Proteomes" id="UP000322667"/>
    </source>
</evidence>
<accession>A0A5D2KIY7</accession>
<gene>
    <name evidence="2" type="ORF">ES332_D06G165200v1</name>
</gene>
<dbReference type="AlphaFoldDB" id="A0A5D2KIY7"/>
<name>A0A5D2KIY7_GOSTO</name>
<organism evidence="2 3">
    <name type="scientific">Gossypium tomentosum</name>
    <name type="common">Hawaiian cotton</name>
    <name type="synonym">Gossypium sandvicense</name>
    <dbReference type="NCBI Taxonomy" id="34277"/>
    <lineage>
        <taxon>Eukaryota</taxon>
        <taxon>Viridiplantae</taxon>
        <taxon>Streptophyta</taxon>
        <taxon>Embryophyta</taxon>
        <taxon>Tracheophyta</taxon>
        <taxon>Spermatophyta</taxon>
        <taxon>Magnoliopsida</taxon>
        <taxon>eudicotyledons</taxon>
        <taxon>Gunneridae</taxon>
        <taxon>Pentapetalae</taxon>
        <taxon>rosids</taxon>
        <taxon>malvids</taxon>
        <taxon>Malvales</taxon>
        <taxon>Malvaceae</taxon>
        <taxon>Malvoideae</taxon>
        <taxon>Gossypium</taxon>
    </lineage>
</organism>
<keyword evidence="3" id="KW-1185">Reference proteome</keyword>